<dbReference type="CDD" id="cd09274">
    <property type="entry name" value="RNase_HI_RT_Ty3"/>
    <property type="match status" value="1"/>
</dbReference>
<organism evidence="8 9">
    <name type="scientific">Mucuna pruriens</name>
    <name type="common">Velvet bean</name>
    <name type="synonym">Dolichos pruriens</name>
    <dbReference type="NCBI Taxonomy" id="157652"/>
    <lineage>
        <taxon>Eukaryota</taxon>
        <taxon>Viridiplantae</taxon>
        <taxon>Streptophyta</taxon>
        <taxon>Embryophyta</taxon>
        <taxon>Tracheophyta</taxon>
        <taxon>Spermatophyta</taxon>
        <taxon>Magnoliopsida</taxon>
        <taxon>eudicotyledons</taxon>
        <taxon>Gunneridae</taxon>
        <taxon>Pentapetalae</taxon>
        <taxon>rosids</taxon>
        <taxon>fabids</taxon>
        <taxon>Fabales</taxon>
        <taxon>Fabaceae</taxon>
        <taxon>Papilionoideae</taxon>
        <taxon>50 kb inversion clade</taxon>
        <taxon>NPAAA clade</taxon>
        <taxon>indigoferoid/millettioid clade</taxon>
        <taxon>Phaseoleae</taxon>
        <taxon>Mucuna</taxon>
    </lineage>
</organism>
<dbReference type="EMBL" id="QJKJ01001254">
    <property type="protein sequence ID" value="RDY08540.1"/>
    <property type="molecule type" value="Genomic_DNA"/>
</dbReference>
<dbReference type="AlphaFoldDB" id="A0A371I0H0"/>
<evidence type="ECO:0000256" key="2">
    <source>
        <dbReference type="ARBA" id="ARBA00022695"/>
    </source>
</evidence>
<dbReference type="InterPro" id="IPR043502">
    <property type="entry name" value="DNA/RNA_pol_sf"/>
</dbReference>
<keyword evidence="4" id="KW-0255">Endonuclease</keyword>
<dbReference type="GO" id="GO:0004519">
    <property type="term" value="F:endonuclease activity"/>
    <property type="evidence" value="ECO:0007669"/>
    <property type="project" value="UniProtKB-KW"/>
</dbReference>
<dbReference type="FunFam" id="3.10.20.370:FF:000001">
    <property type="entry name" value="Retrovirus-related Pol polyprotein from transposon 17.6-like protein"/>
    <property type="match status" value="1"/>
</dbReference>
<keyword evidence="5" id="KW-0378">Hydrolase</keyword>
<evidence type="ECO:0000256" key="1">
    <source>
        <dbReference type="ARBA" id="ARBA00022679"/>
    </source>
</evidence>
<dbReference type="Proteomes" id="UP000257109">
    <property type="component" value="Unassembled WGS sequence"/>
</dbReference>
<reference evidence="8" key="1">
    <citation type="submission" date="2018-05" db="EMBL/GenBank/DDBJ databases">
        <title>Draft genome of Mucuna pruriens seed.</title>
        <authorList>
            <person name="Nnadi N.E."/>
            <person name="Vos R."/>
            <person name="Hasami M.H."/>
            <person name="Devisetty U.K."/>
            <person name="Aguiy J.C."/>
        </authorList>
    </citation>
    <scope>NUCLEOTIDE SEQUENCE [LARGE SCALE GENOMIC DNA]</scope>
    <source>
        <strain evidence="8">JCA_2017</strain>
    </source>
</reference>
<feature type="domain" description="Reverse transcriptase RNase H-like" evidence="7">
    <location>
        <begin position="2"/>
        <end position="98"/>
    </location>
</feature>
<dbReference type="OrthoDB" id="2286242at2759"/>
<keyword evidence="6" id="KW-0695">RNA-directed DNA polymerase</keyword>
<evidence type="ECO:0000256" key="5">
    <source>
        <dbReference type="ARBA" id="ARBA00022801"/>
    </source>
</evidence>
<dbReference type="PANTHER" id="PTHR34072">
    <property type="entry name" value="ENZYMATIC POLYPROTEIN-RELATED"/>
    <property type="match status" value="1"/>
</dbReference>
<dbReference type="GO" id="GO:0016787">
    <property type="term" value="F:hydrolase activity"/>
    <property type="evidence" value="ECO:0007669"/>
    <property type="project" value="UniProtKB-KW"/>
</dbReference>
<name>A0A371I0H0_MUCPR</name>
<sequence length="187" mass="21437">MCDAYNSALGAILGQRDKVGGLAHVIAYASRTMDQAQINYTTTEKELLAIVFALDKFHSYLLGSKVIIFSDHTALKYLLKKPDTKPRLIQWMPLLQEFDLEIRNKKGTDNAFPLEASQLYKEKIKSDAKYYIWDDPYLWKRGRNQVICRCIPDSEINSVLHFFHATVEGGHHGSTQTARKVLDYGFY</sequence>
<dbReference type="PANTHER" id="PTHR34072:SF57">
    <property type="entry name" value="RNA-DIRECTED DNA POLYMERASE"/>
    <property type="match status" value="1"/>
</dbReference>
<dbReference type="Pfam" id="PF17917">
    <property type="entry name" value="RT_RNaseH"/>
    <property type="match status" value="1"/>
</dbReference>
<keyword evidence="1" id="KW-0808">Transferase</keyword>
<evidence type="ECO:0000256" key="4">
    <source>
        <dbReference type="ARBA" id="ARBA00022759"/>
    </source>
</evidence>
<gene>
    <name evidence="8" type="primary">pol</name>
    <name evidence="8" type="ORF">CR513_07209</name>
</gene>
<evidence type="ECO:0000259" key="7">
    <source>
        <dbReference type="Pfam" id="PF17917"/>
    </source>
</evidence>
<dbReference type="SUPFAM" id="SSF56672">
    <property type="entry name" value="DNA/RNA polymerases"/>
    <property type="match status" value="1"/>
</dbReference>
<protein>
    <submittedName>
        <fullName evidence="8">Retrovirus-related Pol polyprotein from transposon 17.6</fullName>
    </submittedName>
</protein>
<accession>A0A371I0H0</accession>
<evidence type="ECO:0000256" key="6">
    <source>
        <dbReference type="ARBA" id="ARBA00022918"/>
    </source>
</evidence>
<dbReference type="Gene3D" id="3.10.20.370">
    <property type="match status" value="1"/>
</dbReference>
<evidence type="ECO:0000313" key="8">
    <source>
        <dbReference type="EMBL" id="RDY08540.1"/>
    </source>
</evidence>
<keyword evidence="3" id="KW-0540">Nuclease</keyword>
<feature type="non-terminal residue" evidence="8">
    <location>
        <position position="1"/>
    </location>
</feature>
<dbReference type="GO" id="GO:0003964">
    <property type="term" value="F:RNA-directed DNA polymerase activity"/>
    <property type="evidence" value="ECO:0007669"/>
    <property type="project" value="UniProtKB-KW"/>
</dbReference>
<proteinExistence type="predicted"/>
<keyword evidence="9" id="KW-1185">Reference proteome</keyword>
<evidence type="ECO:0000256" key="3">
    <source>
        <dbReference type="ARBA" id="ARBA00022722"/>
    </source>
</evidence>
<keyword evidence="2" id="KW-0548">Nucleotidyltransferase</keyword>
<dbReference type="InterPro" id="IPR041373">
    <property type="entry name" value="RT_RNaseH"/>
</dbReference>
<comment type="caution">
    <text evidence="8">The sequence shown here is derived from an EMBL/GenBank/DDBJ whole genome shotgun (WGS) entry which is preliminary data.</text>
</comment>
<evidence type="ECO:0000313" key="9">
    <source>
        <dbReference type="Proteomes" id="UP000257109"/>
    </source>
</evidence>
<dbReference type="Gene3D" id="1.10.340.70">
    <property type="match status" value="1"/>
</dbReference>